<keyword evidence="1" id="KW-0472">Membrane</keyword>
<keyword evidence="1" id="KW-1133">Transmembrane helix</keyword>
<dbReference type="RefSeq" id="WP_021119542.1">
    <property type="nucleotide sequence ID" value="NZ_APJW01000001.1"/>
</dbReference>
<keyword evidence="3" id="KW-1185">Reference proteome</keyword>
<gene>
    <name evidence="2" type="ORF">H359_0127</name>
</gene>
<accession>A0ABN0N119</accession>
<evidence type="ECO:0000256" key="1">
    <source>
        <dbReference type="SAM" id="Phobius"/>
    </source>
</evidence>
<protein>
    <recommendedName>
        <fullName evidence="4">Tetratricopeptide repeat family protein</fullName>
    </recommendedName>
</protein>
<dbReference type="Proteomes" id="UP000016064">
    <property type="component" value="Unassembled WGS sequence"/>
</dbReference>
<comment type="caution">
    <text evidence="2">The sequence shown here is derived from an EMBL/GenBank/DDBJ whole genome shotgun (WGS) entry which is preliminary data.</text>
</comment>
<dbReference type="EMBL" id="APJW01000001">
    <property type="protein sequence ID" value="EQM63203.1"/>
    <property type="molecule type" value="Genomic_DNA"/>
</dbReference>
<keyword evidence="1" id="KW-0812">Transmembrane</keyword>
<name>A0ABN0N119_9CHLA</name>
<organism evidence="2 3">
    <name type="scientific">Chlamydia ibidis 10-1398/6</name>
    <dbReference type="NCBI Taxonomy" id="1046581"/>
    <lineage>
        <taxon>Bacteria</taxon>
        <taxon>Pseudomonadati</taxon>
        <taxon>Chlamydiota</taxon>
        <taxon>Chlamydiia</taxon>
        <taxon>Chlamydiales</taxon>
        <taxon>Chlamydiaceae</taxon>
        <taxon>Chlamydia/Chlamydophila group</taxon>
        <taxon>Chlamydia</taxon>
    </lineage>
</organism>
<sequence>MRNLLPKIWKKIYSYSSVLTILVALSIFLTGKICYNLKAQKDEKYKSILLLTRTAESAMLRGFVPPKSALPALERAFRVGGKSLQPYAGFLSSCFYIHNDSLRGAYYAGLAYSNSKNFQLPSPTQVLLKEIADAQSQQNYEVALEKCSQLLQISSSSPDYPTLRFLTLLRIIEIKEILNQNTQTDLEELKKLPLFQEFEQFYRDGEWTLSRRFSKKK</sequence>
<reference evidence="2 3" key="1">
    <citation type="submission" date="2013-07" db="EMBL/GenBank/DDBJ databases">
        <title>Isolation of a new Chlamydia species from the feral Sacred Ibis (Threskiornis aethiopicus): Chlamydia ibidis.</title>
        <authorList>
            <person name="Vorimore F."/>
            <person name="Hsia R.-C."/>
            <person name="Huot-Creasy H."/>
            <person name="Bastian S."/>
            <person name="Deruyter L."/>
            <person name="Passet A."/>
            <person name="Sachse K."/>
            <person name="Bavoil P."/>
            <person name="Myers G."/>
            <person name="Laroucau K."/>
        </authorList>
    </citation>
    <scope>NUCLEOTIDE SEQUENCE [LARGE SCALE GENOMIC DNA]</scope>
    <source>
        <strain evidence="2 3">10-1398/6</strain>
    </source>
</reference>
<evidence type="ECO:0000313" key="3">
    <source>
        <dbReference type="Proteomes" id="UP000016064"/>
    </source>
</evidence>
<feature type="transmembrane region" description="Helical" evidence="1">
    <location>
        <begin position="12"/>
        <end position="31"/>
    </location>
</feature>
<evidence type="ECO:0000313" key="2">
    <source>
        <dbReference type="EMBL" id="EQM63203.1"/>
    </source>
</evidence>
<evidence type="ECO:0008006" key="4">
    <source>
        <dbReference type="Google" id="ProtNLM"/>
    </source>
</evidence>
<proteinExistence type="predicted"/>